<reference evidence="2 3" key="1">
    <citation type="journal article" date="2021" name="Elife">
        <title>Chloroplast acquisition without the gene transfer in kleptoplastic sea slugs, Plakobranchus ocellatus.</title>
        <authorList>
            <person name="Maeda T."/>
            <person name="Takahashi S."/>
            <person name="Yoshida T."/>
            <person name="Shimamura S."/>
            <person name="Takaki Y."/>
            <person name="Nagai Y."/>
            <person name="Toyoda A."/>
            <person name="Suzuki Y."/>
            <person name="Arimoto A."/>
            <person name="Ishii H."/>
            <person name="Satoh N."/>
            <person name="Nishiyama T."/>
            <person name="Hasebe M."/>
            <person name="Maruyama T."/>
            <person name="Minagawa J."/>
            <person name="Obokata J."/>
            <person name="Shigenobu S."/>
        </authorList>
    </citation>
    <scope>NUCLEOTIDE SEQUENCE [LARGE SCALE GENOMIC DNA]</scope>
</reference>
<accession>A0AAV4FA38</accession>
<proteinExistence type="predicted"/>
<feature type="compositionally biased region" description="Polar residues" evidence="1">
    <location>
        <begin position="43"/>
        <end position="54"/>
    </location>
</feature>
<feature type="compositionally biased region" description="Polar residues" evidence="1">
    <location>
        <begin position="95"/>
        <end position="115"/>
    </location>
</feature>
<dbReference type="EMBL" id="BMAT01004166">
    <property type="protein sequence ID" value="GFR69640.1"/>
    <property type="molecule type" value="Genomic_DNA"/>
</dbReference>
<sequence>MYFVKARKSLEDQDARDLQEKTRRDRYQRSDSARLVVQAMPTAAQQPKQATEGKSQFHRSDSGAPGFSSEINLSDFRPEELPDGACYRPRKDLTNLASTSQPGSVTGESQSQSRDIRNSNTGLMEHVRAVEVDDVQAKRAGRLEAGRPGRVVGEMLVMIAHDPLHPAWGYLLHVGYTTYIMLHEFGSVLHL</sequence>
<name>A0AAV4FA38_9GAST</name>
<evidence type="ECO:0000256" key="1">
    <source>
        <dbReference type="SAM" id="MobiDB-lite"/>
    </source>
</evidence>
<feature type="region of interest" description="Disordered" evidence="1">
    <location>
        <begin position="1"/>
        <end position="115"/>
    </location>
</feature>
<evidence type="ECO:0000313" key="2">
    <source>
        <dbReference type="EMBL" id="GFR69640.1"/>
    </source>
</evidence>
<keyword evidence="3" id="KW-1185">Reference proteome</keyword>
<gene>
    <name evidence="2" type="ORF">ElyMa_002054900</name>
</gene>
<protein>
    <submittedName>
        <fullName evidence="2">Uncharacterized protein</fullName>
    </submittedName>
</protein>
<dbReference type="Proteomes" id="UP000762676">
    <property type="component" value="Unassembled WGS sequence"/>
</dbReference>
<organism evidence="2 3">
    <name type="scientific">Elysia marginata</name>
    <dbReference type="NCBI Taxonomy" id="1093978"/>
    <lineage>
        <taxon>Eukaryota</taxon>
        <taxon>Metazoa</taxon>
        <taxon>Spiralia</taxon>
        <taxon>Lophotrochozoa</taxon>
        <taxon>Mollusca</taxon>
        <taxon>Gastropoda</taxon>
        <taxon>Heterobranchia</taxon>
        <taxon>Euthyneura</taxon>
        <taxon>Panpulmonata</taxon>
        <taxon>Sacoglossa</taxon>
        <taxon>Placobranchoidea</taxon>
        <taxon>Plakobranchidae</taxon>
        <taxon>Elysia</taxon>
    </lineage>
</organism>
<dbReference type="AlphaFoldDB" id="A0AAV4FA38"/>
<feature type="compositionally biased region" description="Basic and acidic residues" evidence="1">
    <location>
        <begin position="8"/>
        <end position="32"/>
    </location>
</feature>
<comment type="caution">
    <text evidence="2">The sequence shown here is derived from an EMBL/GenBank/DDBJ whole genome shotgun (WGS) entry which is preliminary data.</text>
</comment>
<evidence type="ECO:0000313" key="3">
    <source>
        <dbReference type="Proteomes" id="UP000762676"/>
    </source>
</evidence>